<sequence>MDTQPLRRFFLGQPTQRRSLYFLSAVAFTLAIWLLGHTVFPSSWFPYNVWKAAIIGSVIGILAGWNNQGLVSGSLGTGLYVVVIWQSFYVLSTSRDYSLFTHFPRKIMVLGTMTAVLSIPSYFVGIGFRILGARFDPS</sequence>
<evidence type="ECO:0000313" key="2">
    <source>
        <dbReference type="EMBL" id="MFD1586204.1"/>
    </source>
</evidence>
<evidence type="ECO:0000256" key="1">
    <source>
        <dbReference type="SAM" id="Phobius"/>
    </source>
</evidence>
<dbReference type="Proteomes" id="UP001597119">
    <property type="component" value="Unassembled WGS sequence"/>
</dbReference>
<dbReference type="EMBL" id="JBHUDJ010000002">
    <property type="protein sequence ID" value="MFD1586204.1"/>
    <property type="molecule type" value="Genomic_DNA"/>
</dbReference>
<dbReference type="AlphaFoldDB" id="A0ABD6C9N2"/>
<keyword evidence="3" id="KW-1185">Reference proteome</keyword>
<dbReference type="RefSeq" id="WP_247376369.1">
    <property type="nucleotide sequence ID" value="NZ_JALLGV010000002.1"/>
</dbReference>
<proteinExistence type="predicted"/>
<keyword evidence="1" id="KW-0472">Membrane</keyword>
<gene>
    <name evidence="2" type="ORF">ACFR9U_04365</name>
</gene>
<evidence type="ECO:0000313" key="3">
    <source>
        <dbReference type="Proteomes" id="UP001597119"/>
    </source>
</evidence>
<feature type="transmembrane region" description="Helical" evidence="1">
    <location>
        <begin position="108"/>
        <end position="131"/>
    </location>
</feature>
<feature type="transmembrane region" description="Helical" evidence="1">
    <location>
        <begin position="70"/>
        <end position="88"/>
    </location>
</feature>
<keyword evidence="1" id="KW-0812">Transmembrane</keyword>
<feature type="transmembrane region" description="Helical" evidence="1">
    <location>
        <begin position="20"/>
        <end position="39"/>
    </location>
</feature>
<reference evidence="2 3" key="1">
    <citation type="journal article" date="2019" name="Int. J. Syst. Evol. Microbiol.">
        <title>The Global Catalogue of Microorganisms (GCM) 10K type strain sequencing project: providing services to taxonomists for standard genome sequencing and annotation.</title>
        <authorList>
            <consortium name="The Broad Institute Genomics Platform"/>
            <consortium name="The Broad Institute Genome Sequencing Center for Infectious Disease"/>
            <person name="Wu L."/>
            <person name="Ma J."/>
        </authorList>
    </citation>
    <scope>NUCLEOTIDE SEQUENCE [LARGE SCALE GENOMIC DNA]</scope>
    <source>
        <strain evidence="2 3">CGMCC 1.12125</strain>
    </source>
</reference>
<keyword evidence="1" id="KW-1133">Transmembrane helix</keyword>
<comment type="caution">
    <text evidence="2">The sequence shown here is derived from an EMBL/GenBank/DDBJ whole genome shotgun (WGS) entry which is preliminary data.</text>
</comment>
<feature type="transmembrane region" description="Helical" evidence="1">
    <location>
        <begin position="45"/>
        <end position="63"/>
    </location>
</feature>
<name>A0ABD6C9N2_9EURY</name>
<protein>
    <submittedName>
        <fullName evidence="2">Uncharacterized protein</fullName>
    </submittedName>
</protein>
<accession>A0ABD6C9N2</accession>
<organism evidence="2 3">
    <name type="scientific">Halorientalis brevis</name>
    <dbReference type="NCBI Taxonomy" id="1126241"/>
    <lineage>
        <taxon>Archaea</taxon>
        <taxon>Methanobacteriati</taxon>
        <taxon>Methanobacteriota</taxon>
        <taxon>Stenosarchaea group</taxon>
        <taxon>Halobacteria</taxon>
        <taxon>Halobacteriales</taxon>
        <taxon>Haloarculaceae</taxon>
        <taxon>Halorientalis</taxon>
    </lineage>
</organism>